<dbReference type="EMBL" id="CAJJDN010000053">
    <property type="protein sequence ID" value="CAD8089126.1"/>
    <property type="molecule type" value="Genomic_DNA"/>
</dbReference>
<dbReference type="Proteomes" id="UP000692954">
    <property type="component" value="Unassembled WGS sequence"/>
</dbReference>
<evidence type="ECO:0008006" key="4">
    <source>
        <dbReference type="Google" id="ProtNLM"/>
    </source>
</evidence>
<reference evidence="2" key="1">
    <citation type="submission" date="2021-01" db="EMBL/GenBank/DDBJ databases">
        <authorList>
            <consortium name="Genoscope - CEA"/>
            <person name="William W."/>
        </authorList>
    </citation>
    <scope>NUCLEOTIDE SEQUENCE</scope>
</reference>
<evidence type="ECO:0000313" key="3">
    <source>
        <dbReference type="Proteomes" id="UP000692954"/>
    </source>
</evidence>
<feature type="transmembrane region" description="Helical" evidence="1">
    <location>
        <begin position="369"/>
        <end position="385"/>
    </location>
</feature>
<keyword evidence="1" id="KW-1133">Transmembrane helix</keyword>
<feature type="transmembrane region" description="Helical" evidence="1">
    <location>
        <begin position="271"/>
        <end position="297"/>
    </location>
</feature>
<evidence type="ECO:0000313" key="2">
    <source>
        <dbReference type="EMBL" id="CAD8089126.1"/>
    </source>
</evidence>
<organism evidence="2 3">
    <name type="scientific">Paramecium sonneborni</name>
    <dbReference type="NCBI Taxonomy" id="65129"/>
    <lineage>
        <taxon>Eukaryota</taxon>
        <taxon>Sar</taxon>
        <taxon>Alveolata</taxon>
        <taxon>Ciliophora</taxon>
        <taxon>Intramacronucleata</taxon>
        <taxon>Oligohymenophorea</taxon>
        <taxon>Peniculida</taxon>
        <taxon>Parameciidae</taxon>
        <taxon>Paramecium</taxon>
    </lineage>
</organism>
<accession>A0A8S1NFK5</accession>
<name>A0A8S1NFK5_9CILI</name>
<feature type="transmembrane region" description="Helical" evidence="1">
    <location>
        <begin position="430"/>
        <end position="449"/>
    </location>
</feature>
<comment type="caution">
    <text evidence="2">The sequence shown here is derived from an EMBL/GenBank/DDBJ whole genome shotgun (WGS) entry which is preliminary data.</text>
</comment>
<sequence length="466" mass="56429">MNHKIDFLQRAQSCIFSYFTYDYEDQCYSFSLLKLNLKKTELKHKKCQFGYLQYDENCWRQYLYMIKQTFKTSQKFSYLYRMFDQSKDWINYAYCEKYYFSDTNYSPFQLKNEIQEFYVFDGRDLNLCEECQNPGNFYKDYISTNAYFKNFCQQNNRKEQLEYCYIDIFLDCQKYKIQISGPVCIKYSSELILESNNSIHFFYLQYSILSVKLHFIELFTIPVKQVLFKIEFIVLIIIGQIHPKVLCQFNLKLQMIVTNNLWLDVHNGKGLVLTLLLEIMFIKIHHFNFVSYLILILQAKRFIHYLQQMISIQLLQQHIANNTYIIVKSVIKLFRKPQNVLFVRMDILYNPLMDFGQKHTKLKIIQKRIFFLGLINLSILNYFLVVKQNEFNYRLGVLIFALQNVWMDMNYSKMSAFNFATKIAKYVKKYIINQLIFYLFIVFFELLQICSQNIIQQKMFNLSIFM</sequence>
<keyword evidence="1" id="KW-0812">Transmembrane</keyword>
<protein>
    <recommendedName>
        <fullName evidence="4">Transmembrane protein</fullName>
    </recommendedName>
</protein>
<dbReference type="AlphaFoldDB" id="A0A8S1NFK5"/>
<gene>
    <name evidence="2" type="ORF">PSON_ATCC_30995.1.T0530295</name>
</gene>
<keyword evidence="1" id="KW-0472">Membrane</keyword>
<keyword evidence="3" id="KW-1185">Reference proteome</keyword>
<evidence type="ECO:0000256" key="1">
    <source>
        <dbReference type="SAM" id="Phobius"/>
    </source>
</evidence>
<proteinExistence type="predicted"/>